<sequence>MFEGNYIVPINSEEKFMFLEGINESTFNEFWYVKYPNNNKIHSKETSRTELLININGKYVDYIRKLEETDPLFQDLHEVIMSTGYVLSTSMIIFLAENESIDFNLIKNRLLAVVCIFLISEPIEKSRMIEANTYMLTCSQAIHRQDMPSYRTVLLHASFHK</sequence>
<dbReference type="KEGG" id="asx:CDL62_01745"/>
<dbReference type="OrthoDB" id="1422734at2"/>
<dbReference type="Proteomes" id="UP000191055">
    <property type="component" value="Unassembled WGS sequence"/>
</dbReference>
<evidence type="ECO:0000313" key="1">
    <source>
        <dbReference type="EMBL" id="SKB89181.1"/>
    </source>
</evidence>
<dbReference type="STRING" id="889453.SAMN03080601_01468"/>
<protein>
    <submittedName>
        <fullName evidence="1">Uncharacterized protein</fullName>
    </submittedName>
</protein>
<evidence type="ECO:0000313" key="2">
    <source>
        <dbReference type="Proteomes" id="UP000191055"/>
    </source>
</evidence>
<dbReference type="RefSeq" id="WP_079557231.1">
    <property type="nucleotide sequence ID" value="NZ_CP021904.1"/>
</dbReference>
<gene>
    <name evidence="1" type="ORF">SAMN03080601_01468</name>
</gene>
<proteinExistence type="predicted"/>
<organism evidence="1 2">
    <name type="scientific">Alkalitalea saponilacus</name>
    <dbReference type="NCBI Taxonomy" id="889453"/>
    <lineage>
        <taxon>Bacteria</taxon>
        <taxon>Pseudomonadati</taxon>
        <taxon>Bacteroidota</taxon>
        <taxon>Bacteroidia</taxon>
        <taxon>Marinilabiliales</taxon>
        <taxon>Marinilabiliaceae</taxon>
        <taxon>Alkalitalea</taxon>
    </lineage>
</organism>
<reference evidence="1 2" key="1">
    <citation type="submission" date="2017-02" db="EMBL/GenBank/DDBJ databases">
        <authorList>
            <person name="Peterson S.W."/>
        </authorList>
    </citation>
    <scope>NUCLEOTIDE SEQUENCE [LARGE SCALE GENOMIC DNA]</scope>
    <source>
        <strain evidence="1 2">DSM 24412</strain>
    </source>
</reference>
<dbReference type="AlphaFoldDB" id="A0A1T5EZ91"/>
<accession>A0A1T5EZ91</accession>
<name>A0A1T5EZ91_9BACT</name>
<keyword evidence="2" id="KW-1185">Reference proteome</keyword>
<dbReference type="EMBL" id="FUYV01000006">
    <property type="protein sequence ID" value="SKB89181.1"/>
    <property type="molecule type" value="Genomic_DNA"/>
</dbReference>